<evidence type="ECO:0000313" key="2">
    <source>
        <dbReference type="EMBL" id="GGE25298.1"/>
    </source>
</evidence>
<evidence type="ECO:0008006" key="4">
    <source>
        <dbReference type="Google" id="ProtNLM"/>
    </source>
</evidence>
<evidence type="ECO:0000256" key="1">
    <source>
        <dbReference type="SAM" id="Phobius"/>
    </source>
</evidence>
<feature type="transmembrane region" description="Helical" evidence="1">
    <location>
        <begin position="67"/>
        <end position="89"/>
    </location>
</feature>
<gene>
    <name evidence="2" type="ORF">GCM10010832_02530</name>
</gene>
<comment type="caution">
    <text evidence="2">The sequence shown here is derived from an EMBL/GenBank/DDBJ whole genome shotgun (WGS) entry which is preliminary data.</text>
</comment>
<keyword evidence="1" id="KW-0812">Transmembrane</keyword>
<protein>
    <recommendedName>
        <fullName evidence="4">ATP synthase protein I</fullName>
    </recommendedName>
</protein>
<evidence type="ECO:0000313" key="3">
    <source>
        <dbReference type="Proteomes" id="UP000599179"/>
    </source>
</evidence>
<dbReference type="Proteomes" id="UP000599179">
    <property type="component" value="Unassembled WGS sequence"/>
</dbReference>
<keyword evidence="1" id="KW-1133">Transmembrane helix</keyword>
<organism evidence="2 3">
    <name type="scientific">Psychroflexus planctonicus</name>
    <dbReference type="NCBI Taxonomy" id="1526575"/>
    <lineage>
        <taxon>Bacteria</taxon>
        <taxon>Pseudomonadati</taxon>
        <taxon>Bacteroidota</taxon>
        <taxon>Flavobacteriia</taxon>
        <taxon>Flavobacteriales</taxon>
        <taxon>Flavobacteriaceae</taxon>
        <taxon>Psychroflexus</taxon>
    </lineage>
</organism>
<keyword evidence="1" id="KW-0472">Membrane</keyword>
<sequence>MSKPILHPFKFILAYLLLMLILFVPHFLLEEVENNSIMYWSYAFNSIITLLYLIIVSLFSESFKHQIGFVFLGVATFKIILFLTIQYVTDFKIEAHQFLVFFIPYFSSLVFEIFVTKKILDHISFKE</sequence>
<proteinExistence type="predicted"/>
<feature type="transmembrane region" description="Helical" evidence="1">
    <location>
        <begin position="40"/>
        <end position="60"/>
    </location>
</feature>
<dbReference type="EMBL" id="BMGM01000001">
    <property type="protein sequence ID" value="GGE25298.1"/>
    <property type="molecule type" value="Genomic_DNA"/>
</dbReference>
<dbReference type="RefSeq" id="WP_188457262.1">
    <property type="nucleotide sequence ID" value="NZ_BMGM01000001.1"/>
</dbReference>
<reference evidence="3" key="1">
    <citation type="journal article" date="2019" name="Int. J. Syst. Evol. Microbiol.">
        <title>The Global Catalogue of Microorganisms (GCM) 10K type strain sequencing project: providing services to taxonomists for standard genome sequencing and annotation.</title>
        <authorList>
            <consortium name="The Broad Institute Genomics Platform"/>
            <consortium name="The Broad Institute Genome Sequencing Center for Infectious Disease"/>
            <person name="Wu L."/>
            <person name="Ma J."/>
        </authorList>
    </citation>
    <scope>NUCLEOTIDE SEQUENCE [LARGE SCALE GENOMIC DNA]</scope>
    <source>
        <strain evidence="3">CGMCC 1.12931</strain>
    </source>
</reference>
<keyword evidence="3" id="KW-1185">Reference proteome</keyword>
<feature type="transmembrane region" description="Helical" evidence="1">
    <location>
        <begin position="12"/>
        <end position="28"/>
    </location>
</feature>
<feature type="transmembrane region" description="Helical" evidence="1">
    <location>
        <begin position="95"/>
        <end position="115"/>
    </location>
</feature>
<name>A0ABQ1SE76_9FLAO</name>
<accession>A0ABQ1SE76</accession>